<proteinExistence type="predicted"/>
<evidence type="ECO:0000256" key="1">
    <source>
        <dbReference type="SAM" id="MobiDB-lite"/>
    </source>
</evidence>
<evidence type="ECO:0000259" key="2">
    <source>
        <dbReference type="SMART" id="SM00776"/>
    </source>
</evidence>
<evidence type="ECO:0000313" key="3">
    <source>
        <dbReference type="EMBL" id="GCE10473.1"/>
    </source>
</evidence>
<dbReference type="Gene3D" id="2.60.120.200">
    <property type="match status" value="5"/>
</dbReference>
<name>A0A401ZUD4_9CHLR</name>
<organism evidence="3 4">
    <name type="scientific">Tengunoibacter tsumagoiensis</name>
    <dbReference type="NCBI Taxonomy" id="2014871"/>
    <lineage>
        <taxon>Bacteria</taxon>
        <taxon>Bacillati</taxon>
        <taxon>Chloroflexota</taxon>
        <taxon>Ktedonobacteria</taxon>
        <taxon>Ktedonobacterales</taxon>
        <taxon>Dictyobacteraceae</taxon>
        <taxon>Tengunoibacter</taxon>
    </lineage>
</organism>
<evidence type="ECO:0000313" key="4">
    <source>
        <dbReference type="Proteomes" id="UP000287352"/>
    </source>
</evidence>
<accession>A0A401ZUD4</accession>
<reference evidence="4" key="1">
    <citation type="submission" date="2018-12" db="EMBL/GenBank/DDBJ databases">
        <title>Tengunoibacter tsumagoiensis gen. nov., sp. nov., Dictyobacter kobayashii sp. nov., D. alpinus sp. nov., and D. joshuensis sp. nov. and description of Dictyobacteraceae fam. nov. within the order Ktedonobacterales isolated from Tengu-no-mugimeshi.</title>
        <authorList>
            <person name="Wang C.M."/>
            <person name="Zheng Y."/>
            <person name="Sakai Y."/>
            <person name="Toyoda A."/>
            <person name="Minakuchi Y."/>
            <person name="Abe K."/>
            <person name="Yokota A."/>
            <person name="Yabe S."/>
        </authorList>
    </citation>
    <scope>NUCLEOTIDE SEQUENCE [LARGE SCALE GENOMIC DNA]</scope>
    <source>
        <strain evidence="4">Uno3</strain>
    </source>
</reference>
<feature type="domain" description="Glycosyl hydrolase family 98 putative carbohydrate-binding module" evidence="2">
    <location>
        <begin position="870"/>
        <end position="1009"/>
    </location>
</feature>
<dbReference type="InterPro" id="IPR013222">
    <property type="entry name" value="Glyco_hyd_98_carb-bd"/>
</dbReference>
<comment type="caution">
    <text evidence="3">The sequence shown here is derived from an EMBL/GenBank/DDBJ whole genome shotgun (WGS) entry which is preliminary data.</text>
</comment>
<sequence length="1246" mass="130275">MFSSLQSRRLLWRTGPLLIYLFSWLVAPALTTVSARPQEAFALPGSYQSADIGTVQTTGTADYQGTTFTVSGSGSDIWLQSDQFQYVYQPITQDGTYVARVASQTAANAWAKSGIMFRDSLDPNAAYALMALTPGFGAAFQWRSATGATSLSVNITSNPPTLPPTDPPTISAPYYVKLIKQGNLVQGLISSDGTNFTKVSAATVNFTSSSIYVGLVVTAHDNSLTNTSTFDDVQFTAASTSSGSLPSPFQTQDIGSVGPTGIASYANGTYALSGSGTDVWNTSDQFRYVYQPLSGDGQIVARVASQENTGGGWAKAGVMIRETLDPSSAYAFAMLTPENGANFQWRTASDIPSTGIGGPSAFVTPYWLKLTREGNLFTAYASSDANTYTVLGTTIIPMANSVEIGLAVNSHDNTQINTSTFDNVTVSNVTATATQTPTPSPTSSVPTPTPTPSISGGALPTGYQAQDIGSVAIPGEATYDSTSNTFNTFSSGTDIWNSNDQFQYIYQTLTGDGSIVARVASQANTGGGWAKAGVMMRETLDPSSAHAFMMLSPGYGTNFQWRPSASSPTFSLGGSASTTAPYWVKLTRTGNFFTGSTSSDGVTYTTVGSVNIPMGSSIYVGLASTSHDNANANITSFDNVAITGSTAPSTTPTTTPTSNGPLPSPYQTQDVGAVNIAGSATYDSSNSTFTLKGSGTDVWDVSDAFRYAYQPINGDATIIAHVLSQDTTGGGWAKAGVMIRESLTSSSAQAMVLLAPSYGANFQWRASAGGTTVSQTGDPSATVPYWVQLTRSGNLFTASTSSDGTTYTQIGTATIPMGSSVYVGLFDNSHDNSLLNTARFDNVSITNTAPTPTPTPTITPSPTPTPSPVPFTGTYLSDLTPASATAGFGSVEKDLSVNLNPLTLRGRVYPKGIGTHAISEIHYTLNGNYSRFLSDVGVDDETGSAGTVDFQVYGDNTLLFDSGVVAGGAPVQTVDVNVAGVNDLNLLVTDAGDGITSDHADWADARLTGSTVTPTPSLPTGITNQDIGTVGAAGSASYDSGTGTFTVQGSGEDIWQANDAFHFVYTSLTGDGEIIARVVSQDNTNAWAKSGVMMRDTLNSDSLFAMQMLTPGNGAVYQWRDTSGPNAQTTTPGTETVPYWVKLVRSGDVFTGYASSDGVNYTQVTSRTIPMGSTIYAGLEVTSHSYGTLNTSTFDNVSISNSTTIQAKPHTAVSAQPLPARKLSFTVAALPVVLNDYRKTILFSLL</sequence>
<protein>
    <recommendedName>
        <fullName evidence="2">Glycosyl hydrolase family 98 putative carbohydrate-binding module domain-containing protein</fullName>
    </recommendedName>
</protein>
<dbReference type="OrthoDB" id="162098at2"/>
<dbReference type="Pfam" id="PF08305">
    <property type="entry name" value="NPCBM"/>
    <property type="match status" value="1"/>
</dbReference>
<dbReference type="Proteomes" id="UP000287352">
    <property type="component" value="Unassembled WGS sequence"/>
</dbReference>
<gene>
    <name evidence="3" type="ORF">KTT_03320</name>
</gene>
<dbReference type="RefSeq" id="WP_126578072.1">
    <property type="nucleotide sequence ID" value="NZ_BIFR01000001.1"/>
</dbReference>
<dbReference type="AlphaFoldDB" id="A0A401ZUD4"/>
<dbReference type="SMART" id="SM00776">
    <property type="entry name" value="NPCBM"/>
    <property type="match status" value="1"/>
</dbReference>
<feature type="compositionally biased region" description="Pro residues" evidence="1">
    <location>
        <begin position="851"/>
        <end position="869"/>
    </location>
</feature>
<dbReference type="Gene3D" id="2.60.120.1060">
    <property type="entry name" value="NPCBM/NEW2 domain"/>
    <property type="match status" value="1"/>
</dbReference>
<feature type="region of interest" description="Disordered" evidence="1">
    <location>
        <begin position="845"/>
        <end position="874"/>
    </location>
</feature>
<dbReference type="SUPFAM" id="SSF49785">
    <property type="entry name" value="Galactose-binding domain-like"/>
    <property type="match status" value="1"/>
</dbReference>
<dbReference type="InterPro" id="IPR038637">
    <property type="entry name" value="NPCBM_sf"/>
</dbReference>
<dbReference type="EMBL" id="BIFR01000001">
    <property type="protein sequence ID" value="GCE10473.1"/>
    <property type="molecule type" value="Genomic_DNA"/>
</dbReference>
<feature type="compositionally biased region" description="Low complexity" evidence="1">
    <location>
        <begin position="432"/>
        <end position="446"/>
    </location>
</feature>
<feature type="region of interest" description="Disordered" evidence="1">
    <location>
        <begin position="432"/>
        <end position="452"/>
    </location>
</feature>
<dbReference type="InterPro" id="IPR008979">
    <property type="entry name" value="Galactose-bd-like_sf"/>
</dbReference>
<keyword evidence="4" id="KW-1185">Reference proteome</keyword>